<dbReference type="GeneID" id="117368241"/>
<gene>
    <name evidence="3" type="primary">COPRS</name>
</gene>
<name>A0A6P8SGP4_GEOSA</name>
<organism evidence="2 3">
    <name type="scientific">Geotrypetes seraphini</name>
    <name type="common">Gaboon caecilian</name>
    <name type="synonym">Caecilia seraphini</name>
    <dbReference type="NCBI Taxonomy" id="260995"/>
    <lineage>
        <taxon>Eukaryota</taxon>
        <taxon>Metazoa</taxon>
        <taxon>Chordata</taxon>
        <taxon>Craniata</taxon>
        <taxon>Vertebrata</taxon>
        <taxon>Euteleostomi</taxon>
        <taxon>Amphibia</taxon>
        <taxon>Gymnophiona</taxon>
        <taxon>Geotrypetes</taxon>
    </lineage>
</organism>
<protein>
    <submittedName>
        <fullName evidence="3">Coordinator of PRMT5 and differentiation stimulator isoform X1</fullName>
    </submittedName>
</protein>
<evidence type="ECO:0000313" key="2">
    <source>
        <dbReference type="Proteomes" id="UP000515159"/>
    </source>
</evidence>
<proteinExistence type="predicted"/>
<feature type="chain" id="PRO_5028403990" evidence="1">
    <location>
        <begin position="24"/>
        <end position="188"/>
    </location>
</feature>
<accession>A0A6P8SGP4</accession>
<sequence length="188" mass="21004">MMWKPQRVLFSLLFTAEYLQKEAQSSTDGNFCWPKHYGSLIGNLESAGDVPNCDTASDTQDCDESMDEYDEDDIDDLDVDFGDCDPAITFIPEARMDMEYEKEDWDKELTVDDPYGNMKGRAGTQKFSSSLSRSAAAAACQPGCTTGYLSLQSSGGFQRRIYAGPPGNKQTLKILTLIFSQKIWWQPA</sequence>
<keyword evidence="2" id="KW-1185">Reference proteome</keyword>
<dbReference type="RefSeq" id="XP_033817582.1">
    <property type="nucleotide sequence ID" value="XM_033961691.1"/>
</dbReference>
<keyword evidence="1" id="KW-0732">Signal</keyword>
<dbReference type="KEGG" id="gsh:117368241"/>
<dbReference type="InParanoid" id="A0A6P8SGP4"/>
<dbReference type="AlphaFoldDB" id="A0A6P8SGP4"/>
<dbReference type="Proteomes" id="UP000515159">
    <property type="component" value="Chromosome 10"/>
</dbReference>
<evidence type="ECO:0000313" key="3">
    <source>
        <dbReference type="RefSeq" id="XP_033817582.1"/>
    </source>
</evidence>
<evidence type="ECO:0000256" key="1">
    <source>
        <dbReference type="SAM" id="SignalP"/>
    </source>
</evidence>
<dbReference type="CTD" id="55352"/>
<reference evidence="3" key="1">
    <citation type="submission" date="2025-08" db="UniProtKB">
        <authorList>
            <consortium name="RefSeq"/>
        </authorList>
    </citation>
    <scope>IDENTIFICATION</scope>
</reference>
<feature type="signal peptide" evidence="1">
    <location>
        <begin position="1"/>
        <end position="23"/>
    </location>
</feature>